<dbReference type="GO" id="GO:0005524">
    <property type="term" value="F:ATP binding"/>
    <property type="evidence" value="ECO:0007669"/>
    <property type="project" value="UniProtKB-KW"/>
</dbReference>
<sequence length="376" mass="42080">MLSSVRRLFTTGVPGKSSPTPQVILHPAREGNILNQRYAIKRRLGAGFGTRSTIWLSKDSVTGHHVVLKITGADSTDAGKYSQLEVDFLQKVGQARRSTEQQHIIRMLDHFSLDSSFGTHSCLVLEVLGMSLLELTRRTLPNKFPIPMCKRIIKEVLLGLDFLHRECGIVHTDLKLDNLLLRVEDTKGVPLLGDSESPIDLSRISLGPSAVVISDLGVASHIERPFHGVIQPYALRAPEVYLGIPYGPSADIWNLGCLAFELVTYCRLFLPEATDRWSRDDDILGLMISVNGLTSFPVDVLARGKFSLKYFDKSGNLLKYTVGPCTIEAMLEARFPLQPEDDRKLLADMLSRMLRLRPEDRESAKELLNHPWLRDS</sequence>
<keyword evidence="4" id="KW-0547">Nucleotide-binding</keyword>
<dbReference type="PROSITE" id="PS00108">
    <property type="entry name" value="PROTEIN_KINASE_ST"/>
    <property type="match status" value="1"/>
</dbReference>
<dbReference type="Pfam" id="PF00069">
    <property type="entry name" value="Pkinase"/>
    <property type="match status" value="1"/>
</dbReference>
<dbReference type="AlphaFoldDB" id="A0A284S1Q2"/>
<dbReference type="OrthoDB" id="5979581at2759"/>
<evidence type="ECO:0000259" key="9">
    <source>
        <dbReference type="PROSITE" id="PS50011"/>
    </source>
</evidence>
<protein>
    <recommendedName>
        <fullName evidence="1">non-specific serine/threonine protein kinase</fullName>
        <ecNumber evidence="1">2.7.11.1</ecNumber>
    </recommendedName>
</protein>
<evidence type="ECO:0000256" key="2">
    <source>
        <dbReference type="ARBA" id="ARBA00022527"/>
    </source>
</evidence>
<evidence type="ECO:0000313" key="10">
    <source>
        <dbReference type="EMBL" id="SJL14919.1"/>
    </source>
</evidence>
<keyword evidence="6" id="KW-0067">ATP-binding</keyword>
<keyword evidence="5" id="KW-0418">Kinase</keyword>
<dbReference type="GO" id="GO:0005737">
    <property type="term" value="C:cytoplasm"/>
    <property type="evidence" value="ECO:0007669"/>
    <property type="project" value="TreeGrafter"/>
</dbReference>
<proteinExistence type="predicted"/>
<dbReference type="GO" id="GO:0004674">
    <property type="term" value="F:protein serine/threonine kinase activity"/>
    <property type="evidence" value="ECO:0007669"/>
    <property type="project" value="UniProtKB-KW"/>
</dbReference>
<evidence type="ECO:0000256" key="7">
    <source>
        <dbReference type="ARBA" id="ARBA00047899"/>
    </source>
</evidence>
<dbReference type="GO" id="GO:0005634">
    <property type="term" value="C:nucleus"/>
    <property type="evidence" value="ECO:0007669"/>
    <property type="project" value="TreeGrafter"/>
</dbReference>
<reference evidence="11" key="1">
    <citation type="journal article" date="2017" name="Nat. Ecol. Evol.">
        <title>Genome expansion and lineage-specific genetic innovations in the forest pathogenic fungi Armillaria.</title>
        <authorList>
            <person name="Sipos G."/>
            <person name="Prasanna A.N."/>
            <person name="Walter M.C."/>
            <person name="O'Connor E."/>
            <person name="Balint B."/>
            <person name="Krizsan K."/>
            <person name="Kiss B."/>
            <person name="Hess J."/>
            <person name="Varga T."/>
            <person name="Slot J."/>
            <person name="Riley R."/>
            <person name="Boka B."/>
            <person name="Rigling D."/>
            <person name="Barry K."/>
            <person name="Lee J."/>
            <person name="Mihaltcheva S."/>
            <person name="LaButti K."/>
            <person name="Lipzen A."/>
            <person name="Waldron R."/>
            <person name="Moloney N.M."/>
            <person name="Sperisen C."/>
            <person name="Kredics L."/>
            <person name="Vagvoelgyi C."/>
            <person name="Patrignani A."/>
            <person name="Fitzpatrick D."/>
            <person name="Nagy I."/>
            <person name="Doyle S."/>
            <person name="Anderson J.B."/>
            <person name="Grigoriev I.V."/>
            <person name="Gueldener U."/>
            <person name="Muensterkoetter M."/>
            <person name="Nagy L.G."/>
        </authorList>
    </citation>
    <scope>NUCLEOTIDE SEQUENCE [LARGE SCALE GENOMIC DNA]</scope>
    <source>
        <strain evidence="11">C18/9</strain>
    </source>
</reference>
<dbReference type="PROSITE" id="PS50011">
    <property type="entry name" value="PROTEIN_KINASE_DOM"/>
    <property type="match status" value="1"/>
</dbReference>
<name>A0A284S1Q2_ARMOS</name>
<dbReference type="STRING" id="47428.A0A284S1Q2"/>
<evidence type="ECO:0000313" key="11">
    <source>
        <dbReference type="Proteomes" id="UP000219338"/>
    </source>
</evidence>
<dbReference type="EC" id="2.7.11.1" evidence="1"/>
<dbReference type="GO" id="GO:0000245">
    <property type="term" value="P:spliceosomal complex assembly"/>
    <property type="evidence" value="ECO:0007669"/>
    <property type="project" value="TreeGrafter"/>
</dbReference>
<feature type="domain" description="Protein kinase" evidence="9">
    <location>
        <begin position="40"/>
        <end position="373"/>
    </location>
</feature>
<accession>A0A284S1Q2</accession>
<dbReference type="PANTHER" id="PTHR47634:SF9">
    <property type="entry name" value="PROTEIN KINASE DOMAIN-CONTAINING PROTEIN-RELATED"/>
    <property type="match status" value="1"/>
</dbReference>
<keyword evidence="11" id="KW-1185">Reference proteome</keyword>
<dbReference type="InterPro" id="IPR008271">
    <property type="entry name" value="Ser/Thr_kinase_AS"/>
</dbReference>
<dbReference type="InterPro" id="IPR011009">
    <property type="entry name" value="Kinase-like_dom_sf"/>
</dbReference>
<comment type="catalytic activity">
    <reaction evidence="7">
        <text>L-threonyl-[protein] + ATP = O-phospho-L-threonyl-[protein] + ADP + H(+)</text>
        <dbReference type="Rhea" id="RHEA:46608"/>
        <dbReference type="Rhea" id="RHEA-COMP:11060"/>
        <dbReference type="Rhea" id="RHEA-COMP:11605"/>
        <dbReference type="ChEBI" id="CHEBI:15378"/>
        <dbReference type="ChEBI" id="CHEBI:30013"/>
        <dbReference type="ChEBI" id="CHEBI:30616"/>
        <dbReference type="ChEBI" id="CHEBI:61977"/>
        <dbReference type="ChEBI" id="CHEBI:456216"/>
        <dbReference type="EC" id="2.7.11.1"/>
    </reaction>
</comment>
<organism evidence="10 11">
    <name type="scientific">Armillaria ostoyae</name>
    <name type="common">Armillaria root rot fungus</name>
    <dbReference type="NCBI Taxonomy" id="47428"/>
    <lineage>
        <taxon>Eukaryota</taxon>
        <taxon>Fungi</taxon>
        <taxon>Dikarya</taxon>
        <taxon>Basidiomycota</taxon>
        <taxon>Agaricomycotina</taxon>
        <taxon>Agaricomycetes</taxon>
        <taxon>Agaricomycetidae</taxon>
        <taxon>Agaricales</taxon>
        <taxon>Marasmiineae</taxon>
        <taxon>Physalacriaceae</taxon>
        <taxon>Armillaria</taxon>
    </lineage>
</organism>
<dbReference type="InterPro" id="IPR000719">
    <property type="entry name" value="Prot_kinase_dom"/>
</dbReference>
<dbReference type="PANTHER" id="PTHR47634">
    <property type="entry name" value="PROTEIN KINASE DOMAIN-CONTAINING PROTEIN-RELATED"/>
    <property type="match status" value="1"/>
</dbReference>
<evidence type="ECO:0000256" key="4">
    <source>
        <dbReference type="ARBA" id="ARBA00022741"/>
    </source>
</evidence>
<comment type="catalytic activity">
    <reaction evidence="8">
        <text>L-seryl-[protein] + ATP = O-phospho-L-seryl-[protein] + ADP + H(+)</text>
        <dbReference type="Rhea" id="RHEA:17989"/>
        <dbReference type="Rhea" id="RHEA-COMP:9863"/>
        <dbReference type="Rhea" id="RHEA-COMP:11604"/>
        <dbReference type="ChEBI" id="CHEBI:15378"/>
        <dbReference type="ChEBI" id="CHEBI:29999"/>
        <dbReference type="ChEBI" id="CHEBI:30616"/>
        <dbReference type="ChEBI" id="CHEBI:83421"/>
        <dbReference type="ChEBI" id="CHEBI:456216"/>
        <dbReference type="EC" id="2.7.11.1"/>
    </reaction>
</comment>
<dbReference type="EMBL" id="FUEG01000026">
    <property type="protein sequence ID" value="SJL14919.1"/>
    <property type="molecule type" value="Genomic_DNA"/>
</dbReference>
<gene>
    <name evidence="10" type="ORF">ARMOST_18395</name>
</gene>
<evidence type="ECO:0000256" key="6">
    <source>
        <dbReference type="ARBA" id="ARBA00022840"/>
    </source>
</evidence>
<dbReference type="InterPro" id="IPR051334">
    <property type="entry name" value="SRPK"/>
</dbReference>
<evidence type="ECO:0000256" key="8">
    <source>
        <dbReference type="ARBA" id="ARBA00048679"/>
    </source>
</evidence>
<keyword evidence="3" id="KW-0808">Transferase</keyword>
<dbReference type="Gene3D" id="1.10.510.10">
    <property type="entry name" value="Transferase(Phosphotransferase) domain 1"/>
    <property type="match status" value="1"/>
</dbReference>
<dbReference type="OMA" id="IDPACRK"/>
<dbReference type="GO" id="GO:0050684">
    <property type="term" value="P:regulation of mRNA processing"/>
    <property type="evidence" value="ECO:0007669"/>
    <property type="project" value="TreeGrafter"/>
</dbReference>
<evidence type="ECO:0000256" key="5">
    <source>
        <dbReference type="ARBA" id="ARBA00022777"/>
    </source>
</evidence>
<evidence type="ECO:0000256" key="1">
    <source>
        <dbReference type="ARBA" id="ARBA00012513"/>
    </source>
</evidence>
<keyword evidence="2" id="KW-0723">Serine/threonine-protein kinase</keyword>
<dbReference type="Gene3D" id="3.30.200.20">
    <property type="entry name" value="Phosphorylase Kinase, domain 1"/>
    <property type="match status" value="1"/>
</dbReference>
<dbReference type="SUPFAM" id="SSF56112">
    <property type="entry name" value="Protein kinase-like (PK-like)"/>
    <property type="match status" value="1"/>
</dbReference>
<evidence type="ECO:0000256" key="3">
    <source>
        <dbReference type="ARBA" id="ARBA00022679"/>
    </source>
</evidence>
<dbReference type="Proteomes" id="UP000219338">
    <property type="component" value="Unassembled WGS sequence"/>
</dbReference>
<dbReference type="SMART" id="SM00220">
    <property type="entry name" value="S_TKc"/>
    <property type="match status" value="1"/>
</dbReference>